<name>A0A8S1GSP1_9PELO</name>
<accession>A0A8S1GSP1</accession>
<organism evidence="1 2">
    <name type="scientific">Caenorhabditis auriculariae</name>
    <dbReference type="NCBI Taxonomy" id="2777116"/>
    <lineage>
        <taxon>Eukaryota</taxon>
        <taxon>Metazoa</taxon>
        <taxon>Ecdysozoa</taxon>
        <taxon>Nematoda</taxon>
        <taxon>Chromadorea</taxon>
        <taxon>Rhabditida</taxon>
        <taxon>Rhabditina</taxon>
        <taxon>Rhabditomorpha</taxon>
        <taxon>Rhabditoidea</taxon>
        <taxon>Rhabditidae</taxon>
        <taxon>Peloderinae</taxon>
        <taxon>Caenorhabditis</taxon>
    </lineage>
</organism>
<protein>
    <submittedName>
        <fullName evidence="1">Uncharacterized protein</fullName>
    </submittedName>
</protein>
<dbReference type="EMBL" id="CAJGYM010000005">
    <property type="protein sequence ID" value="CAD6186586.1"/>
    <property type="molecule type" value="Genomic_DNA"/>
</dbReference>
<dbReference type="Proteomes" id="UP000835052">
    <property type="component" value="Unassembled WGS sequence"/>
</dbReference>
<gene>
    <name evidence="1" type="ORF">CAUJ_LOCUS2505</name>
</gene>
<evidence type="ECO:0000313" key="1">
    <source>
        <dbReference type="EMBL" id="CAD6186586.1"/>
    </source>
</evidence>
<sequence length="39" mass="4387">MADRLRTTVFADERCYEMGGNEKDAFQAAKLTISTFGNK</sequence>
<reference evidence="1" key="1">
    <citation type="submission" date="2020-10" db="EMBL/GenBank/DDBJ databases">
        <authorList>
            <person name="Kikuchi T."/>
        </authorList>
    </citation>
    <scope>NUCLEOTIDE SEQUENCE</scope>
    <source>
        <strain evidence="1">NKZ352</strain>
    </source>
</reference>
<comment type="caution">
    <text evidence="1">The sequence shown here is derived from an EMBL/GenBank/DDBJ whole genome shotgun (WGS) entry which is preliminary data.</text>
</comment>
<keyword evidence="2" id="KW-1185">Reference proteome</keyword>
<dbReference type="AlphaFoldDB" id="A0A8S1GSP1"/>
<proteinExistence type="predicted"/>
<evidence type="ECO:0000313" key="2">
    <source>
        <dbReference type="Proteomes" id="UP000835052"/>
    </source>
</evidence>